<dbReference type="GO" id="GO:0004930">
    <property type="term" value="F:G protein-coupled receptor activity"/>
    <property type="evidence" value="ECO:0007669"/>
    <property type="project" value="UniProtKB-KW"/>
</dbReference>
<dbReference type="GO" id="GO:0007602">
    <property type="term" value="P:phototransduction"/>
    <property type="evidence" value="ECO:0007669"/>
    <property type="project" value="UniProtKB-KW"/>
</dbReference>
<dbReference type="InterPro" id="IPR017452">
    <property type="entry name" value="GPCR_Rhodpsn_7TM"/>
</dbReference>
<feature type="region of interest" description="Disordered" evidence="15">
    <location>
        <begin position="432"/>
        <end position="452"/>
    </location>
</feature>
<accession>T1JSC8</accession>
<feature type="transmembrane region" description="Helical" evidence="16">
    <location>
        <begin position="255"/>
        <end position="279"/>
    </location>
</feature>
<feature type="transmembrane region" description="Helical" evidence="16">
    <location>
        <begin position="352"/>
        <end position="378"/>
    </location>
</feature>
<dbReference type="EMBL" id="CAEY01000461">
    <property type="status" value="NOT_ANNOTATED_CDS"/>
    <property type="molecule type" value="Genomic_DNA"/>
</dbReference>
<feature type="transmembrane region" description="Helical" evidence="16">
    <location>
        <begin position="129"/>
        <end position="149"/>
    </location>
</feature>
<dbReference type="InterPro" id="IPR000276">
    <property type="entry name" value="GPCR_Rhodpsn"/>
</dbReference>
<evidence type="ECO:0000256" key="14">
    <source>
        <dbReference type="RuleBase" id="RU000688"/>
    </source>
</evidence>
<organism evidence="18 19">
    <name type="scientific">Tetranychus urticae</name>
    <name type="common">Two-spotted spider mite</name>
    <dbReference type="NCBI Taxonomy" id="32264"/>
    <lineage>
        <taxon>Eukaryota</taxon>
        <taxon>Metazoa</taxon>
        <taxon>Ecdysozoa</taxon>
        <taxon>Arthropoda</taxon>
        <taxon>Chelicerata</taxon>
        <taxon>Arachnida</taxon>
        <taxon>Acari</taxon>
        <taxon>Acariformes</taxon>
        <taxon>Trombidiformes</taxon>
        <taxon>Prostigmata</taxon>
        <taxon>Eleutherengona</taxon>
        <taxon>Raphignathae</taxon>
        <taxon>Tetranychoidea</taxon>
        <taxon>Tetranychidae</taxon>
        <taxon>Tetranychus</taxon>
    </lineage>
</organism>
<keyword evidence="10 16" id="KW-0472">Membrane</keyword>
<feature type="compositionally biased region" description="Polar residues" evidence="15">
    <location>
        <begin position="309"/>
        <end position="332"/>
    </location>
</feature>
<keyword evidence="19" id="KW-1185">Reference proteome</keyword>
<evidence type="ECO:0000256" key="12">
    <source>
        <dbReference type="ARBA" id="ARBA00023224"/>
    </source>
</evidence>
<evidence type="ECO:0000256" key="11">
    <source>
        <dbReference type="ARBA" id="ARBA00023170"/>
    </source>
</evidence>
<evidence type="ECO:0000256" key="16">
    <source>
        <dbReference type="SAM" id="Phobius"/>
    </source>
</evidence>
<evidence type="ECO:0000313" key="19">
    <source>
        <dbReference type="Proteomes" id="UP000015104"/>
    </source>
</evidence>
<feature type="transmembrane region" description="Helical" evidence="16">
    <location>
        <begin position="207"/>
        <end position="235"/>
    </location>
</feature>
<dbReference type="PRINTS" id="PR00237">
    <property type="entry name" value="GPCRRHODOPSN"/>
</dbReference>
<evidence type="ECO:0000256" key="2">
    <source>
        <dbReference type="ARBA" id="ARBA00010663"/>
    </source>
</evidence>
<keyword evidence="5 14" id="KW-0812">Transmembrane</keyword>
<feature type="compositionally biased region" description="Low complexity" evidence="15">
    <location>
        <begin position="296"/>
        <end position="308"/>
    </location>
</feature>
<comment type="similarity">
    <text evidence="2 14">Belongs to the G-protein coupled receptor 1 family.</text>
</comment>
<evidence type="ECO:0000256" key="5">
    <source>
        <dbReference type="ARBA" id="ARBA00022692"/>
    </source>
</evidence>
<evidence type="ECO:0000256" key="13">
    <source>
        <dbReference type="ARBA" id="ARBA00023305"/>
    </source>
</evidence>
<keyword evidence="9 14" id="KW-0297">G-protein coupled receptor</keyword>
<dbReference type="GO" id="GO:0016020">
    <property type="term" value="C:membrane"/>
    <property type="evidence" value="ECO:0007669"/>
    <property type="project" value="UniProtKB-SubCell"/>
</dbReference>
<evidence type="ECO:0000256" key="4">
    <source>
        <dbReference type="ARBA" id="ARBA00022606"/>
    </source>
</evidence>
<keyword evidence="6" id="KW-0681">Retinal protein</keyword>
<dbReference type="EMBL" id="CAEY01000460">
    <property type="status" value="NOT_ANNOTATED_CDS"/>
    <property type="molecule type" value="Genomic_DNA"/>
</dbReference>
<evidence type="ECO:0000256" key="10">
    <source>
        <dbReference type="ARBA" id="ARBA00023136"/>
    </source>
</evidence>
<dbReference type="PROSITE" id="PS00238">
    <property type="entry name" value="OPSIN"/>
    <property type="match status" value="1"/>
</dbReference>
<feature type="transmembrane region" description="Helical" evidence="16">
    <location>
        <begin position="92"/>
        <end position="117"/>
    </location>
</feature>
<keyword evidence="8" id="KW-0157">Chromophore</keyword>
<sequence>MNEFNQGYAMTMGKKAETSPKKELPGSIHKFITIIHFYISDFTMTNSSTINNSTNETNPIRLAWLRFLHPDLISSAPDYWLNFEPIPCQVNITIAALFSFVLIFGLTGNCTIIYLYCRVKALRNGRNTLSLNIAVSDLIMNAVIAAYVYNSTQCGAAMTPLGCKLYGFAGGLSGTVTIMSITAVTFERYLTINNQSFTQPYFNSRSSILVIILLWLYSLMFTLPPIFGFFTNYIPEGYLTTCSFDYISTKLESRLFVLIFFLGAWLIPLIIIIGSYVGIYRATHRSAARFKKYALSSSPPSSNNQSNSRVTNGNINNAEISNSNGTGDDNSMMQQRTQHHIRLEHRLVRTSIALITLWMITWTPYAVVSLIGIINPLLLTPTMAMLPAMFAKTSAVMDPFVYGYLHPRIKFEVKKRFFKCCVKSFQRSSSLRSSLPSKTSTSSSRWQKVAKF</sequence>
<reference evidence="18" key="2">
    <citation type="submission" date="2015-06" db="UniProtKB">
        <authorList>
            <consortium name="EnsemblMetazoa"/>
        </authorList>
    </citation>
    <scope>IDENTIFICATION</scope>
</reference>
<keyword evidence="13" id="KW-0844">Vision</keyword>
<protein>
    <recommendedName>
        <fullName evidence="17">G-protein coupled receptors family 1 profile domain-containing protein</fullName>
    </recommendedName>
</protein>
<dbReference type="GO" id="GO:0007601">
    <property type="term" value="P:visual perception"/>
    <property type="evidence" value="ECO:0007669"/>
    <property type="project" value="UniProtKB-KW"/>
</dbReference>
<keyword evidence="7 16" id="KW-1133">Transmembrane helix</keyword>
<dbReference type="PANTHER" id="PTHR24240">
    <property type="entry name" value="OPSIN"/>
    <property type="match status" value="1"/>
</dbReference>
<evidence type="ECO:0000256" key="3">
    <source>
        <dbReference type="ARBA" id="ARBA00022543"/>
    </source>
</evidence>
<feature type="region of interest" description="Disordered" evidence="15">
    <location>
        <begin position="295"/>
        <end position="332"/>
    </location>
</feature>
<evidence type="ECO:0000256" key="6">
    <source>
        <dbReference type="ARBA" id="ARBA00022925"/>
    </source>
</evidence>
<dbReference type="HOGENOM" id="CLU_2906944_0_0_1"/>
<dbReference type="AlphaFoldDB" id="T1JSC8"/>
<keyword evidence="3" id="KW-0600">Photoreceptor protein</keyword>
<evidence type="ECO:0000256" key="9">
    <source>
        <dbReference type="ARBA" id="ARBA00023040"/>
    </source>
</evidence>
<reference evidence="19" key="1">
    <citation type="submission" date="2011-08" db="EMBL/GenBank/DDBJ databases">
        <authorList>
            <person name="Rombauts S."/>
        </authorList>
    </citation>
    <scope>NUCLEOTIDE SEQUENCE</scope>
    <source>
        <strain evidence="19">London</strain>
    </source>
</reference>
<dbReference type="InterPro" id="IPR027430">
    <property type="entry name" value="Retinal_BS"/>
</dbReference>
<feature type="transmembrane region" description="Helical" evidence="16">
    <location>
        <begin position="384"/>
        <end position="405"/>
    </location>
</feature>
<comment type="subcellular location">
    <subcellularLocation>
        <location evidence="1">Membrane</location>
        <topology evidence="1">Multi-pass membrane protein</topology>
    </subcellularLocation>
</comment>
<evidence type="ECO:0000256" key="7">
    <source>
        <dbReference type="ARBA" id="ARBA00022989"/>
    </source>
</evidence>
<dbReference type="SUPFAM" id="SSF81321">
    <property type="entry name" value="Family A G protein-coupled receptor-like"/>
    <property type="match status" value="1"/>
</dbReference>
<name>T1JSC8_TETUR</name>
<evidence type="ECO:0000259" key="17">
    <source>
        <dbReference type="PROSITE" id="PS50262"/>
    </source>
</evidence>
<dbReference type="EnsemblMetazoa" id="tetur01g10060.1">
    <property type="protein sequence ID" value="tetur01g10060.1"/>
    <property type="gene ID" value="tetur01g10060"/>
</dbReference>
<feature type="compositionally biased region" description="Low complexity" evidence="15">
    <location>
        <begin position="432"/>
        <end position="444"/>
    </location>
</feature>
<dbReference type="GO" id="GO:0009881">
    <property type="term" value="F:photoreceptor activity"/>
    <property type="evidence" value="ECO:0007669"/>
    <property type="project" value="UniProtKB-KW"/>
</dbReference>
<evidence type="ECO:0000256" key="1">
    <source>
        <dbReference type="ARBA" id="ARBA00004141"/>
    </source>
</evidence>
<dbReference type="InterPro" id="IPR050125">
    <property type="entry name" value="GPCR_opsins"/>
</dbReference>
<proteinExistence type="inferred from homology"/>
<keyword evidence="11 14" id="KW-0675">Receptor</keyword>
<dbReference type="PROSITE" id="PS00237">
    <property type="entry name" value="G_PROTEIN_RECEP_F1_1"/>
    <property type="match status" value="1"/>
</dbReference>
<evidence type="ECO:0000256" key="8">
    <source>
        <dbReference type="ARBA" id="ARBA00022991"/>
    </source>
</evidence>
<feature type="domain" description="G-protein coupled receptors family 1 profile" evidence="17">
    <location>
        <begin position="108"/>
        <end position="402"/>
    </location>
</feature>
<keyword evidence="4" id="KW-0716">Sensory transduction</keyword>
<feature type="transmembrane region" description="Helical" evidence="16">
    <location>
        <begin position="165"/>
        <end position="186"/>
    </location>
</feature>
<dbReference type="PROSITE" id="PS50262">
    <property type="entry name" value="G_PROTEIN_RECEP_F1_2"/>
    <property type="match status" value="1"/>
</dbReference>
<keyword evidence="12 14" id="KW-0807">Transducer</keyword>
<dbReference type="Gene3D" id="1.20.1070.10">
    <property type="entry name" value="Rhodopsin 7-helix transmembrane proteins"/>
    <property type="match status" value="1"/>
</dbReference>
<dbReference type="Proteomes" id="UP000015104">
    <property type="component" value="Unassembled WGS sequence"/>
</dbReference>
<dbReference type="STRING" id="32264.T1JSC8"/>
<dbReference type="Pfam" id="PF00001">
    <property type="entry name" value="7tm_1"/>
    <property type="match status" value="1"/>
</dbReference>
<evidence type="ECO:0000313" key="18">
    <source>
        <dbReference type="EnsemblMetazoa" id="tetur01g10060.1"/>
    </source>
</evidence>
<evidence type="ECO:0000256" key="15">
    <source>
        <dbReference type="SAM" id="MobiDB-lite"/>
    </source>
</evidence>
<dbReference type="eggNOG" id="KOG3656">
    <property type="taxonomic scope" value="Eukaryota"/>
</dbReference>